<dbReference type="NCBIfam" id="TIGR03560">
    <property type="entry name" value="F420_Rv1855c"/>
    <property type="match status" value="1"/>
</dbReference>
<dbReference type="Pfam" id="PF00296">
    <property type="entry name" value="Bac_luciferase"/>
    <property type="match status" value="1"/>
</dbReference>
<dbReference type="InterPro" id="IPR050172">
    <property type="entry name" value="SsuD_RutA_monooxygenase"/>
</dbReference>
<dbReference type="SUPFAM" id="SSF51679">
    <property type="entry name" value="Bacterial luciferase-like"/>
    <property type="match status" value="1"/>
</dbReference>
<accession>A0AAD1I2I9</accession>
<dbReference type="AlphaFoldDB" id="A0AAD1I2I9"/>
<dbReference type="InterPro" id="IPR036661">
    <property type="entry name" value="Luciferase-like_sf"/>
</dbReference>
<dbReference type="PANTHER" id="PTHR42847">
    <property type="entry name" value="ALKANESULFONATE MONOOXYGENASE"/>
    <property type="match status" value="1"/>
</dbReference>
<dbReference type="GO" id="GO:0008726">
    <property type="term" value="F:alkanesulfonate monooxygenase activity"/>
    <property type="evidence" value="ECO:0007669"/>
    <property type="project" value="TreeGrafter"/>
</dbReference>
<evidence type="ECO:0000259" key="5">
    <source>
        <dbReference type="Pfam" id="PF00296"/>
    </source>
</evidence>
<evidence type="ECO:0000256" key="1">
    <source>
        <dbReference type="ARBA" id="ARBA00022630"/>
    </source>
</evidence>
<dbReference type="Proteomes" id="UP000467636">
    <property type="component" value="Chromosome"/>
</dbReference>
<name>A0AAD1I2I9_9MYCO</name>
<dbReference type="Gene3D" id="3.20.20.30">
    <property type="entry name" value="Luciferase-like domain"/>
    <property type="match status" value="1"/>
</dbReference>
<dbReference type="InterPro" id="IPR011251">
    <property type="entry name" value="Luciferase-like_dom"/>
</dbReference>
<sequence length="291" mass="31816">MELGIHFVDFQPGDPARLGPVLAGAAAAAEEAGAAMFTMQDHFFQMEQLGRAQDPFLECYTALAFVAGQTRSIPLGVLVTGVTYRHPGVLAKTAATLDVLSGGRFIFGLGTGWYEREHAGLGVPLPPLSDRFEMVEETLQICKQMWSANDGPYRGKHYQLAETICEPRPTTQPPVLIGGGGEKKTLRLAARYADIWNRNGTVLRPDDLSRKIDVLRRHCDEIGRDPAEIRKTVGLFADPFTDLDDYLRTVDYCAGLGFDLVHTGPLPGNPDPIGFVRRLGDELAPRLAQIG</sequence>
<evidence type="ECO:0000256" key="3">
    <source>
        <dbReference type="ARBA" id="ARBA00023002"/>
    </source>
</evidence>
<keyword evidence="7" id="KW-1185">Reference proteome</keyword>
<organism evidence="6 7">
    <name type="scientific">Mycolicibacter terrae</name>
    <dbReference type="NCBI Taxonomy" id="1788"/>
    <lineage>
        <taxon>Bacteria</taxon>
        <taxon>Bacillati</taxon>
        <taxon>Actinomycetota</taxon>
        <taxon>Actinomycetes</taxon>
        <taxon>Mycobacteriales</taxon>
        <taxon>Mycobacteriaceae</taxon>
        <taxon>Mycolicibacter</taxon>
    </lineage>
</organism>
<dbReference type="EMBL" id="AP022564">
    <property type="protein sequence ID" value="BBX22681.1"/>
    <property type="molecule type" value="Genomic_DNA"/>
</dbReference>
<dbReference type="GO" id="GO:0046306">
    <property type="term" value="P:alkanesulfonate catabolic process"/>
    <property type="evidence" value="ECO:0007669"/>
    <property type="project" value="TreeGrafter"/>
</dbReference>
<proteinExistence type="predicted"/>
<gene>
    <name evidence="6" type="primary">ssuD</name>
    <name evidence="6" type="ORF">MTER_20920</name>
</gene>
<protein>
    <submittedName>
        <fullName evidence="6">LLM class F420-dependent oxidoreductase</fullName>
    </submittedName>
</protein>
<feature type="domain" description="Luciferase-like" evidence="5">
    <location>
        <begin position="24"/>
        <end position="236"/>
    </location>
</feature>
<keyword evidence="1" id="KW-0285">Flavoprotein</keyword>
<evidence type="ECO:0000256" key="4">
    <source>
        <dbReference type="ARBA" id="ARBA00023033"/>
    </source>
</evidence>
<keyword evidence="2" id="KW-0288">FMN</keyword>
<evidence type="ECO:0000313" key="6">
    <source>
        <dbReference type="EMBL" id="BBX22681.1"/>
    </source>
</evidence>
<dbReference type="RefSeq" id="WP_085259381.1">
    <property type="nucleotide sequence ID" value="NZ_AP022564.1"/>
</dbReference>
<keyword evidence="3" id="KW-0560">Oxidoreductase</keyword>
<evidence type="ECO:0000313" key="7">
    <source>
        <dbReference type="Proteomes" id="UP000467636"/>
    </source>
</evidence>
<dbReference type="PANTHER" id="PTHR42847:SF8">
    <property type="entry name" value="CONSERVED PROTEIN"/>
    <property type="match status" value="1"/>
</dbReference>
<evidence type="ECO:0000256" key="2">
    <source>
        <dbReference type="ARBA" id="ARBA00022643"/>
    </source>
</evidence>
<reference evidence="6 7" key="1">
    <citation type="journal article" date="2019" name="Emerg. Microbes Infect.">
        <title>Comprehensive subspecies identification of 175 nontuberculous mycobacteria species based on 7547 genomic profiles.</title>
        <authorList>
            <person name="Matsumoto Y."/>
            <person name="Kinjo T."/>
            <person name="Motooka D."/>
            <person name="Nabeya D."/>
            <person name="Jung N."/>
            <person name="Uechi K."/>
            <person name="Horii T."/>
            <person name="Iida T."/>
            <person name="Fujita J."/>
            <person name="Nakamura S."/>
        </authorList>
    </citation>
    <scope>NUCLEOTIDE SEQUENCE [LARGE SCALE GENOMIC DNA]</scope>
    <source>
        <strain evidence="6 7">JCM 12143</strain>
    </source>
</reference>
<keyword evidence="4" id="KW-0503">Monooxygenase</keyword>
<dbReference type="InterPro" id="IPR019952">
    <property type="entry name" value="F420_OxRdatse_Rv1855c_pred"/>
</dbReference>